<feature type="domain" description="Ig-like" evidence="3">
    <location>
        <begin position="96"/>
        <end position="181"/>
    </location>
</feature>
<dbReference type="Proteomes" id="UP000678393">
    <property type="component" value="Unassembled WGS sequence"/>
</dbReference>
<keyword evidence="5" id="KW-1185">Reference proteome</keyword>
<name>A0A8S3YT56_9EUPU</name>
<dbReference type="InterPro" id="IPR013098">
    <property type="entry name" value="Ig_I-set"/>
</dbReference>
<proteinExistence type="predicted"/>
<sequence length="322" mass="35210">ANVTMSISPKTAPVYFIQGKPLTLTCTVRGDVNADVKWVKSELPLDDVEYQIESWNDEDEHGPKKNVKITKASAGPQDASFFRCYSDSVDATAETADLYVVVRDANITEGSDTTLTCKLELPYIRNSISWYKEGTPLEEIPDLKGRVEIGNNTVVFRNAKLTDSGAYTCRLEILTDNKELVQVFQEKVVLQGKPYIANWNNPELNQQVTNSSILLKCPAGGYPPPTVNWFRDPEVIVATDHIRLTSLNGLSSGQLEISNTTAADYGQYKCTAENALGSASLTFDVTGAGTGNSGFRAMLGLVDIFGLSLGISIAFMTLSWSR</sequence>
<evidence type="ECO:0000256" key="2">
    <source>
        <dbReference type="SAM" id="Phobius"/>
    </source>
</evidence>
<feature type="non-terminal residue" evidence="4">
    <location>
        <position position="322"/>
    </location>
</feature>
<dbReference type="InterPro" id="IPR003598">
    <property type="entry name" value="Ig_sub2"/>
</dbReference>
<dbReference type="AlphaFoldDB" id="A0A8S3YT56"/>
<feature type="domain" description="Ig-like" evidence="3">
    <location>
        <begin position="9"/>
        <end position="94"/>
    </location>
</feature>
<keyword evidence="2" id="KW-0472">Membrane</keyword>
<dbReference type="PROSITE" id="PS50835">
    <property type="entry name" value="IG_LIKE"/>
    <property type="match status" value="3"/>
</dbReference>
<dbReference type="Gene3D" id="2.60.40.10">
    <property type="entry name" value="Immunoglobulins"/>
    <property type="match status" value="3"/>
</dbReference>
<keyword evidence="1" id="KW-0393">Immunoglobulin domain</keyword>
<dbReference type="SUPFAM" id="SSF48726">
    <property type="entry name" value="Immunoglobulin"/>
    <property type="match status" value="3"/>
</dbReference>
<comment type="caution">
    <text evidence="4">The sequence shown here is derived from an EMBL/GenBank/DDBJ whole genome shotgun (WGS) entry which is preliminary data.</text>
</comment>
<accession>A0A8S3YT56</accession>
<dbReference type="SMART" id="SM00408">
    <property type="entry name" value="IGc2"/>
    <property type="match status" value="3"/>
</dbReference>
<dbReference type="InterPro" id="IPR003599">
    <property type="entry name" value="Ig_sub"/>
</dbReference>
<evidence type="ECO:0000313" key="4">
    <source>
        <dbReference type="EMBL" id="CAG5118250.1"/>
    </source>
</evidence>
<dbReference type="InterPro" id="IPR036179">
    <property type="entry name" value="Ig-like_dom_sf"/>
</dbReference>
<protein>
    <recommendedName>
        <fullName evidence="3">Ig-like domain-containing protein</fullName>
    </recommendedName>
</protein>
<dbReference type="EMBL" id="CAJHNH020000520">
    <property type="protein sequence ID" value="CAG5118250.1"/>
    <property type="molecule type" value="Genomic_DNA"/>
</dbReference>
<dbReference type="OrthoDB" id="6045895at2759"/>
<dbReference type="CDD" id="cd00096">
    <property type="entry name" value="Ig"/>
    <property type="match status" value="2"/>
</dbReference>
<organism evidence="4 5">
    <name type="scientific">Candidula unifasciata</name>
    <dbReference type="NCBI Taxonomy" id="100452"/>
    <lineage>
        <taxon>Eukaryota</taxon>
        <taxon>Metazoa</taxon>
        <taxon>Spiralia</taxon>
        <taxon>Lophotrochozoa</taxon>
        <taxon>Mollusca</taxon>
        <taxon>Gastropoda</taxon>
        <taxon>Heterobranchia</taxon>
        <taxon>Euthyneura</taxon>
        <taxon>Panpulmonata</taxon>
        <taxon>Eupulmonata</taxon>
        <taxon>Stylommatophora</taxon>
        <taxon>Helicina</taxon>
        <taxon>Helicoidea</taxon>
        <taxon>Geomitridae</taxon>
        <taxon>Candidula</taxon>
    </lineage>
</organism>
<evidence type="ECO:0000259" key="3">
    <source>
        <dbReference type="PROSITE" id="PS50835"/>
    </source>
</evidence>
<keyword evidence="2" id="KW-0812">Transmembrane</keyword>
<reference evidence="4" key="1">
    <citation type="submission" date="2021-04" db="EMBL/GenBank/DDBJ databases">
        <authorList>
            <consortium name="Molecular Ecology Group"/>
        </authorList>
    </citation>
    <scope>NUCLEOTIDE SEQUENCE</scope>
</reference>
<keyword evidence="2" id="KW-1133">Transmembrane helix</keyword>
<dbReference type="Pfam" id="PF13927">
    <property type="entry name" value="Ig_3"/>
    <property type="match status" value="1"/>
</dbReference>
<feature type="domain" description="Ig-like" evidence="3">
    <location>
        <begin position="194"/>
        <end position="286"/>
    </location>
</feature>
<evidence type="ECO:0000313" key="5">
    <source>
        <dbReference type="Proteomes" id="UP000678393"/>
    </source>
</evidence>
<dbReference type="SMART" id="SM00409">
    <property type="entry name" value="IG"/>
    <property type="match status" value="3"/>
</dbReference>
<feature type="transmembrane region" description="Helical" evidence="2">
    <location>
        <begin position="297"/>
        <end position="318"/>
    </location>
</feature>
<gene>
    <name evidence="4" type="ORF">CUNI_LOCUS3808</name>
</gene>
<dbReference type="FunFam" id="2.60.40.10:FF:000107">
    <property type="entry name" value="Myosin, light chain kinase a"/>
    <property type="match status" value="1"/>
</dbReference>
<dbReference type="Pfam" id="PF07679">
    <property type="entry name" value="I-set"/>
    <property type="match status" value="1"/>
</dbReference>
<evidence type="ECO:0000256" key="1">
    <source>
        <dbReference type="ARBA" id="ARBA00023319"/>
    </source>
</evidence>
<dbReference type="InterPro" id="IPR013783">
    <property type="entry name" value="Ig-like_fold"/>
</dbReference>
<dbReference type="PANTHER" id="PTHR10075">
    <property type="entry name" value="BASIGIN RELATED"/>
    <property type="match status" value="1"/>
</dbReference>
<dbReference type="PANTHER" id="PTHR10075:SF14">
    <property type="entry name" value="CELL ADHESION MOLECULE DSCAM2-RELATED"/>
    <property type="match status" value="1"/>
</dbReference>
<dbReference type="InterPro" id="IPR007110">
    <property type="entry name" value="Ig-like_dom"/>
</dbReference>